<sequence>MSKPGLNTLKKGTQYPARDLDSFVSTTEAVVLSTNDNDLFTDPDRHYVVTHEFNGFFEHSADNGEKYYREKKAYVVEKA</sequence>
<dbReference type="Proteomes" id="UP000199516">
    <property type="component" value="Unassembled WGS sequence"/>
</dbReference>
<dbReference type="RefSeq" id="WP_091662814.1">
    <property type="nucleotide sequence ID" value="NZ_FONT01000006.1"/>
</dbReference>
<dbReference type="EMBL" id="FONT01000006">
    <property type="protein sequence ID" value="SFE94093.1"/>
    <property type="molecule type" value="Genomic_DNA"/>
</dbReference>
<organism evidence="1 2">
    <name type="scientific">Alteribacillus iranensis</name>
    <dbReference type="NCBI Taxonomy" id="930128"/>
    <lineage>
        <taxon>Bacteria</taxon>
        <taxon>Bacillati</taxon>
        <taxon>Bacillota</taxon>
        <taxon>Bacilli</taxon>
        <taxon>Bacillales</taxon>
        <taxon>Bacillaceae</taxon>
        <taxon>Alteribacillus</taxon>
    </lineage>
</organism>
<reference evidence="1 2" key="1">
    <citation type="submission" date="2016-10" db="EMBL/GenBank/DDBJ databases">
        <authorList>
            <person name="de Groot N.N."/>
        </authorList>
    </citation>
    <scope>NUCLEOTIDE SEQUENCE [LARGE SCALE GENOMIC DNA]</scope>
    <source>
        <strain evidence="1 2">DSM 23995</strain>
    </source>
</reference>
<name>A0A1I2EN13_9BACI</name>
<dbReference type="OrthoDB" id="2969981at2"/>
<dbReference type="AlphaFoldDB" id="A0A1I2EN13"/>
<proteinExistence type="predicted"/>
<keyword evidence="2" id="KW-1185">Reference proteome</keyword>
<evidence type="ECO:0000313" key="2">
    <source>
        <dbReference type="Proteomes" id="UP000199516"/>
    </source>
</evidence>
<gene>
    <name evidence="1" type="ORF">SAMN05192532_106117</name>
</gene>
<accession>A0A1I2EN13</accession>
<dbReference type="STRING" id="930128.SAMN05192532_106117"/>
<protein>
    <submittedName>
        <fullName evidence="1">Uncharacterized protein</fullName>
    </submittedName>
</protein>
<evidence type="ECO:0000313" key="1">
    <source>
        <dbReference type="EMBL" id="SFE94093.1"/>
    </source>
</evidence>